<dbReference type="Proteomes" id="UP000608754">
    <property type="component" value="Unassembled WGS sequence"/>
</dbReference>
<dbReference type="InterPro" id="IPR008979">
    <property type="entry name" value="Galactose-bd-like_sf"/>
</dbReference>
<dbReference type="Gene3D" id="2.60.120.260">
    <property type="entry name" value="Galactose-binding domain-like"/>
    <property type="match status" value="1"/>
</dbReference>
<protein>
    <submittedName>
        <fullName evidence="3">Carbohydrate binding domain-containing protein</fullName>
    </submittedName>
</protein>
<dbReference type="EMBL" id="JADGIK010000003">
    <property type="protein sequence ID" value="MBF0597096.1"/>
    <property type="molecule type" value="Genomic_DNA"/>
</dbReference>
<accession>A0A8J7KI41</accession>
<dbReference type="Pfam" id="PF02018">
    <property type="entry name" value="CBM_4_9"/>
    <property type="match status" value="1"/>
</dbReference>
<keyword evidence="1" id="KW-0378">Hydrolase</keyword>
<evidence type="ECO:0000313" key="4">
    <source>
        <dbReference type="Proteomes" id="UP000608754"/>
    </source>
</evidence>
<proteinExistence type="predicted"/>
<comment type="caution">
    <text evidence="3">The sequence shown here is derived from an EMBL/GenBank/DDBJ whole genome shotgun (WGS) entry which is preliminary data.</text>
</comment>
<dbReference type="SUPFAM" id="SSF49785">
    <property type="entry name" value="Galactose-binding domain-like"/>
    <property type="match status" value="1"/>
</dbReference>
<name>A0A8J7KI41_9FLAO</name>
<dbReference type="GO" id="GO:0016798">
    <property type="term" value="F:hydrolase activity, acting on glycosyl bonds"/>
    <property type="evidence" value="ECO:0007669"/>
    <property type="project" value="InterPro"/>
</dbReference>
<evidence type="ECO:0000259" key="2">
    <source>
        <dbReference type="Pfam" id="PF02018"/>
    </source>
</evidence>
<dbReference type="RefSeq" id="WP_194182642.1">
    <property type="nucleotide sequence ID" value="NZ_JADGIK010000003.1"/>
</dbReference>
<feature type="domain" description="CBM-cenC" evidence="2">
    <location>
        <begin position="105"/>
        <end position="215"/>
    </location>
</feature>
<dbReference type="InterPro" id="IPR003305">
    <property type="entry name" value="CenC_carb-bd"/>
</dbReference>
<evidence type="ECO:0000313" key="3">
    <source>
        <dbReference type="EMBL" id="MBF0597096.1"/>
    </source>
</evidence>
<organism evidence="3 4">
    <name type="scientific">Faecalibacter rhinopitheci</name>
    <dbReference type="NCBI Taxonomy" id="2779678"/>
    <lineage>
        <taxon>Bacteria</taxon>
        <taxon>Pseudomonadati</taxon>
        <taxon>Bacteroidota</taxon>
        <taxon>Flavobacteriia</taxon>
        <taxon>Flavobacteriales</taxon>
        <taxon>Weeksellaceae</taxon>
        <taxon>Faecalibacter</taxon>
    </lineage>
</organism>
<evidence type="ECO:0000256" key="1">
    <source>
        <dbReference type="ARBA" id="ARBA00022801"/>
    </source>
</evidence>
<sequence length="1346" mass="147657">MKINKLIYTWLLLFGFFQIASAQVVFKEDFGKSKTRLPSVFVPQVGKDATLIATQFSHGSKFYKLAEIAPNYSGENEKINVIDNGYYAVISPKYIYSNLPADKPSWATWWKDVPNYTDSSDDGAVLVVNGGKILNQFYRRAVSLEAGKTYRVNAYVYANGQNNVKIKFEAQNISTEQVLGNSEGISTTEKDKWIEISWVFKIPNNINCSDIAISLRNDIESDGGNDFYVDDITLEKIEDQNIAPIECSNSTIDEVIKANDNVINYNTKSSSIISDDSIEGIVGGIKLKGDNRNATISQVGNWPLGYTIDTETGELKIAEGSGRITGPLQYRLCNLLGVCSIANITFTNGSISTATSPIFNLQSEILETCFTGNSNNKKVRYTLKNVSNGPIEIIGESRISTAGKKLKFNGSNIDVNSLTVISGNLELTGTIGYAKAKTFAKDEVVVFEMNYTYSNLSDEIVGGLELRYGNASASGPMNNPDVTLNVSNNISRIPEKPNNITRVLNETGAFTIYQASGLRDAAVNFKFYDAAGIEIPYNTPINMNFTGELEYSYSRLSASGCESEKGFITLSKTAIELPKPGEISLASDSTLEELNICPTNDIIDENGQIVGENPIKIFNKQDAQGTYVTTNGARYGVKYSWEVSYDDGITWNEFSDSDGNQEGETSNGRKEIILQNVKSKVWIRRKAQERPEGTRPNRYSYSNILKLNVQKNNIEITGGNFHSQPLYFLNADEGRLNQELNKYKIPVITSDVNSTVEVIDQNGRSYNVGDYFQYTAEGTYTFTVKVTTVAADGVTAGCVSYASLTLTVYDLNKCKVVTEKVIATAAPSGSGWGTTLAGLVANKENAYDNDLSTHSTISVMVGLLGLGTTWQNIYFDEVVEAGTPLHVKLGQEYSGAQVGGGLTIVALDANDKAIGPIKSVGEGALLDLLTGDNVFEYVFVPADGNGVAKPYKGVRVILGSLLAIGNNAVLYGAYYEKDRVIQDGEPTAVQPIYISGAKIPVSNTQPNKLKYIIPTSPEDIVVVKPENIEVDAGNNIISRKLKLNDYVSDISWGNQDIGLGVATSLASVVYPYLAVDDDPYTYAIFNKTVGALNAQTLDVRLRREARPGDELEVIMTNEGTNVLSLDLGADFTVQRYLDDQKVGPEVASNEFKVLNLNLLLFKTPVPRFRIGGINQPFNRVVFKYTSIVQANLGNQIYLHDVSVVPQSIFDGVNVTDTLEICAADFIKIQKPSACTEYKVSFALGKVVQTTILNSDGTSTVVDSYDELEDEILPESLLTRIFESDSEAHYEINRIYDLQPDQILLMKVQTIQNGQEFGGPQYIRVNLKNCLDGFVNPTINLDQAEKK</sequence>
<reference evidence="3" key="1">
    <citation type="submission" date="2020-10" db="EMBL/GenBank/DDBJ databases">
        <authorList>
            <person name="Lu T."/>
            <person name="Wang Q."/>
            <person name="Han X."/>
        </authorList>
    </citation>
    <scope>NUCLEOTIDE SEQUENCE</scope>
    <source>
        <strain evidence="3">WQ 117</strain>
    </source>
</reference>
<gene>
    <name evidence="3" type="ORF">IM532_06490</name>
</gene>
<keyword evidence="4" id="KW-1185">Reference proteome</keyword>